<sequence length="52" mass="5804">MILLALCSVPLIGDAQEQGLGFSIRPIHPENQLDKNQTYFDLKMEFLITAGI</sequence>
<evidence type="ECO:0000259" key="1">
    <source>
        <dbReference type="Pfam" id="PF06030"/>
    </source>
</evidence>
<organism evidence="2 3">
    <name type="scientific">Carnobacterium divergens DSM 20623</name>
    <dbReference type="NCBI Taxonomy" id="1449336"/>
    <lineage>
        <taxon>Bacteria</taxon>
        <taxon>Bacillati</taxon>
        <taxon>Bacillota</taxon>
        <taxon>Bacilli</taxon>
        <taxon>Lactobacillales</taxon>
        <taxon>Carnobacteriaceae</taxon>
        <taxon>Carnobacterium</taxon>
    </lineage>
</organism>
<dbReference type="AlphaFoldDB" id="A0A0R2HY59"/>
<proteinExistence type="predicted"/>
<protein>
    <recommendedName>
        <fullName evidence="1">WxL Interacting Protein peptidoglycan binding domain-containing protein</fullName>
    </recommendedName>
</protein>
<accession>A0A0R2HY59</accession>
<dbReference type="Pfam" id="PF06030">
    <property type="entry name" value="WxLIP_PGBD"/>
    <property type="match status" value="1"/>
</dbReference>
<keyword evidence="3" id="KW-1185">Reference proteome</keyword>
<name>A0A0R2HY59_CARDV</name>
<feature type="domain" description="WxL Interacting Protein peptidoglycan binding" evidence="1">
    <location>
        <begin position="22"/>
        <end position="45"/>
    </location>
</feature>
<reference evidence="2 3" key="1">
    <citation type="journal article" date="2015" name="Genome Announc.">
        <title>Expanding the biotechnology potential of lactobacilli through comparative genomics of 213 strains and associated genera.</title>
        <authorList>
            <person name="Sun Z."/>
            <person name="Harris H.M."/>
            <person name="McCann A."/>
            <person name="Guo C."/>
            <person name="Argimon S."/>
            <person name="Zhang W."/>
            <person name="Yang X."/>
            <person name="Jeffery I.B."/>
            <person name="Cooney J.C."/>
            <person name="Kagawa T.F."/>
            <person name="Liu W."/>
            <person name="Song Y."/>
            <person name="Salvetti E."/>
            <person name="Wrobel A."/>
            <person name="Rasinkangas P."/>
            <person name="Parkhill J."/>
            <person name="Rea M.C."/>
            <person name="O'Sullivan O."/>
            <person name="Ritari J."/>
            <person name="Douillard F.P."/>
            <person name="Paul Ross R."/>
            <person name="Yang R."/>
            <person name="Briner A.E."/>
            <person name="Felis G.E."/>
            <person name="de Vos W.M."/>
            <person name="Barrangou R."/>
            <person name="Klaenhammer T.R."/>
            <person name="Caufield P.W."/>
            <person name="Cui Y."/>
            <person name="Zhang H."/>
            <person name="O'Toole P.W."/>
        </authorList>
    </citation>
    <scope>NUCLEOTIDE SEQUENCE [LARGE SCALE GENOMIC DNA]</scope>
    <source>
        <strain evidence="2 3">DSM 20623</strain>
    </source>
</reference>
<gene>
    <name evidence="2" type="ORF">IV74_GL000080</name>
</gene>
<dbReference type="InterPro" id="IPR010317">
    <property type="entry name" value="WxLIP_PGBD"/>
</dbReference>
<comment type="caution">
    <text evidence="2">The sequence shown here is derived from an EMBL/GenBank/DDBJ whole genome shotgun (WGS) entry which is preliminary data.</text>
</comment>
<dbReference type="Proteomes" id="UP000051658">
    <property type="component" value="Unassembled WGS sequence"/>
</dbReference>
<evidence type="ECO:0000313" key="3">
    <source>
        <dbReference type="Proteomes" id="UP000051658"/>
    </source>
</evidence>
<dbReference type="PATRIC" id="fig|1449336.4.peg.80"/>
<dbReference type="EMBL" id="JQBS01000006">
    <property type="protein sequence ID" value="KRN57560.1"/>
    <property type="molecule type" value="Genomic_DNA"/>
</dbReference>
<evidence type="ECO:0000313" key="2">
    <source>
        <dbReference type="EMBL" id="KRN57560.1"/>
    </source>
</evidence>